<dbReference type="PROSITE" id="PS51257">
    <property type="entry name" value="PROKAR_LIPOPROTEIN"/>
    <property type="match status" value="1"/>
</dbReference>
<dbReference type="EMBL" id="BAAAYL010000001">
    <property type="protein sequence ID" value="GAA3375533.1"/>
    <property type="molecule type" value="Genomic_DNA"/>
</dbReference>
<keyword evidence="5" id="KW-1185">Reference proteome</keyword>
<feature type="chain" id="PRO_5046377185" description="DUF4232 domain-containing protein" evidence="2">
    <location>
        <begin position="27"/>
        <end position="234"/>
    </location>
</feature>
<feature type="domain" description="DUF4232" evidence="3">
    <location>
        <begin position="107"/>
        <end position="210"/>
    </location>
</feature>
<proteinExistence type="predicted"/>
<protein>
    <recommendedName>
        <fullName evidence="3">DUF4232 domain-containing protein</fullName>
    </recommendedName>
</protein>
<dbReference type="Proteomes" id="UP001499990">
    <property type="component" value="Unassembled WGS sequence"/>
</dbReference>
<feature type="signal peptide" evidence="2">
    <location>
        <begin position="1"/>
        <end position="26"/>
    </location>
</feature>
<dbReference type="RefSeq" id="WP_345040248.1">
    <property type="nucleotide sequence ID" value="NZ_BAAAYL010000001.1"/>
</dbReference>
<reference evidence="5" key="1">
    <citation type="journal article" date="2019" name="Int. J. Syst. Evol. Microbiol.">
        <title>The Global Catalogue of Microorganisms (GCM) 10K type strain sequencing project: providing services to taxonomists for standard genome sequencing and annotation.</title>
        <authorList>
            <consortium name="The Broad Institute Genomics Platform"/>
            <consortium name="The Broad Institute Genome Sequencing Center for Infectious Disease"/>
            <person name="Wu L."/>
            <person name="Ma J."/>
        </authorList>
    </citation>
    <scope>NUCLEOTIDE SEQUENCE [LARGE SCALE GENOMIC DNA]</scope>
    <source>
        <strain evidence="5">JCM 9651</strain>
    </source>
</reference>
<evidence type="ECO:0000313" key="5">
    <source>
        <dbReference type="Proteomes" id="UP001499990"/>
    </source>
</evidence>
<dbReference type="InterPro" id="IPR025326">
    <property type="entry name" value="DUF4232"/>
</dbReference>
<organism evidence="4 5">
    <name type="scientific">Streptomyces sannanensis</name>
    <dbReference type="NCBI Taxonomy" id="285536"/>
    <lineage>
        <taxon>Bacteria</taxon>
        <taxon>Bacillati</taxon>
        <taxon>Actinomycetota</taxon>
        <taxon>Actinomycetes</taxon>
        <taxon>Kitasatosporales</taxon>
        <taxon>Streptomycetaceae</taxon>
        <taxon>Streptomyces</taxon>
    </lineage>
</organism>
<evidence type="ECO:0000256" key="2">
    <source>
        <dbReference type="SAM" id="SignalP"/>
    </source>
</evidence>
<feature type="compositionally biased region" description="Gly residues" evidence="1">
    <location>
        <begin position="77"/>
        <end position="100"/>
    </location>
</feature>
<name>A0ABP6SFK0_9ACTN</name>
<accession>A0ABP6SFK0</accession>
<dbReference type="Pfam" id="PF14016">
    <property type="entry name" value="DUF4232"/>
    <property type="match status" value="1"/>
</dbReference>
<evidence type="ECO:0000313" key="4">
    <source>
        <dbReference type="EMBL" id="GAA3375533.1"/>
    </source>
</evidence>
<feature type="region of interest" description="Disordered" evidence="1">
    <location>
        <begin position="45"/>
        <end position="102"/>
    </location>
</feature>
<evidence type="ECO:0000256" key="1">
    <source>
        <dbReference type="SAM" id="MobiDB-lite"/>
    </source>
</evidence>
<keyword evidence="2" id="KW-0732">Signal</keyword>
<gene>
    <name evidence="4" type="ORF">GCM10020367_43710</name>
</gene>
<sequence>MTYAARSRRTVAVLAALSLGALTLTACGGGDGADKAASGATASATAAGTDQGKDADTGASAEPAGGATPSATTGGSASSGGTGGSGSSGGTGGGDSGSGTGDRVRVCRTAELTYKVVVASRPVNHALLTATNSGSKPCLLPTSEPVITFPALDGAAGHMGPAAKGFVLKGGDSAYAGIMLSRADVEGGKSVDSVNIALDASQSPTEVTVVGGPVTLNDPEVTSFFKTAEDALTY</sequence>
<comment type="caution">
    <text evidence="4">The sequence shown here is derived from an EMBL/GenBank/DDBJ whole genome shotgun (WGS) entry which is preliminary data.</text>
</comment>
<evidence type="ECO:0000259" key="3">
    <source>
        <dbReference type="Pfam" id="PF14016"/>
    </source>
</evidence>
<feature type="compositionally biased region" description="Low complexity" evidence="1">
    <location>
        <begin position="57"/>
        <end position="76"/>
    </location>
</feature>